<feature type="compositionally biased region" description="Polar residues" evidence="1">
    <location>
        <begin position="125"/>
        <end position="137"/>
    </location>
</feature>
<dbReference type="EMBL" id="STGT01000003">
    <property type="protein sequence ID" value="THV13729.1"/>
    <property type="molecule type" value="Genomic_DNA"/>
</dbReference>
<evidence type="ECO:0000313" key="3">
    <source>
        <dbReference type="Proteomes" id="UP000309667"/>
    </source>
</evidence>
<reference evidence="2 3" key="1">
    <citation type="submission" date="2019-04" db="EMBL/GenBank/DDBJ databases">
        <title>Genome sequence of strain 7209-2.</title>
        <authorList>
            <person name="Gao J."/>
            <person name="Sun J."/>
        </authorList>
    </citation>
    <scope>NUCLEOTIDE SEQUENCE [LARGE SCALE GENOMIC DNA]</scope>
    <source>
        <strain evidence="2 3">7209-2</strain>
    </source>
</reference>
<accession>A0ABY2QV66</accession>
<evidence type="ECO:0000256" key="1">
    <source>
        <dbReference type="SAM" id="MobiDB-lite"/>
    </source>
</evidence>
<dbReference type="RefSeq" id="WP_136558437.1">
    <property type="nucleotide sequence ID" value="NZ_STGT01000003.1"/>
</dbReference>
<comment type="caution">
    <text evidence="2">The sequence shown here is derived from an EMBL/GenBank/DDBJ whole genome shotgun (WGS) entry which is preliminary data.</text>
</comment>
<keyword evidence="3" id="KW-1185">Reference proteome</keyword>
<name>A0ABY2QV66_9HYPH</name>
<dbReference type="Proteomes" id="UP000309667">
    <property type="component" value="Unassembled WGS sequence"/>
</dbReference>
<gene>
    <name evidence="2" type="ORF">E9677_12525</name>
</gene>
<proteinExistence type="predicted"/>
<evidence type="ECO:0000313" key="2">
    <source>
        <dbReference type="EMBL" id="THV13729.1"/>
    </source>
</evidence>
<protein>
    <submittedName>
        <fullName evidence="2">Gene transfer agent family protein</fullName>
    </submittedName>
</protein>
<dbReference type="Pfam" id="PF11836">
    <property type="entry name" value="Phage_TAC_11"/>
    <property type="match status" value="1"/>
</dbReference>
<sequence>MSRDGSCEVPFNGKKTFFRLAWRELMKIQEACDAGPYVVLDRLLTGRWKLQDISEVIKWGLIGAGVDTQTALDLVASEVEKRPPLESLVVAQRVLGAGVVGTPEEDVGKKSAAASPEAGSDHFPTENSDLPPSSVTE</sequence>
<dbReference type="InterPro" id="IPR021791">
    <property type="entry name" value="Phage_TAC_11"/>
</dbReference>
<feature type="region of interest" description="Disordered" evidence="1">
    <location>
        <begin position="102"/>
        <end position="137"/>
    </location>
</feature>
<organism evidence="2 3">
    <name type="scientific">Rhizobium rhizophilum</name>
    <dbReference type="NCBI Taxonomy" id="1850373"/>
    <lineage>
        <taxon>Bacteria</taxon>
        <taxon>Pseudomonadati</taxon>
        <taxon>Pseudomonadota</taxon>
        <taxon>Alphaproteobacteria</taxon>
        <taxon>Hyphomicrobiales</taxon>
        <taxon>Rhizobiaceae</taxon>
        <taxon>Rhizobium/Agrobacterium group</taxon>
        <taxon>Rhizobium</taxon>
    </lineage>
</organism>